<sequence length="102" mass="11792">MGELGSNAHEDDKGVTLISKKRRSINHNQVSSEKCPSEPDYGSPIDILDDDMVFSEEDFKNIYEYVHKYADYIFLKKINEISNDFDTEWCGTTWLCNCSSIR</sequence>
<organism evidence="1 2">
    <name type="scientific">Forsythia ovata</name>
    <dbReference type="NCBI Taxonomy" id="205694"/>
    <lineage>
        <taxon>Eukaryota</taxon>
        <taxon>Viridiplantae</taxon>
        <taxon>Streptophyta</taxon>
        <taxon>Embryophyta</taxon>
        <taxon>Tracheophyta</taxon>
        <taxon>Spermatophyta</taxon>
        <taxon>Magnoliopsida</taxon>
        <taxon>eudicotyledons</taxon>
        <taxon>Gunneridae</taxon>
        <taxon>Pentapetalae</taxon>
        <taxon>asterids</taxon>
        <taxon>lamiids</taxon>
        <taxon>Lamiales</taxon>
        <taxon>Oleaceae</taxon>
        <taxon>Forsythieae</taxon>
        <taxon>Forsythia</taxon>
    </lineage>
</organism>
<dbReference type="EMBL" id="JBFOLJ010000010">
    <property type="protein sequence ID" value="KAL2501398.1"/>
    <property type="molecule type" value="Genomic_DNA"/>
</dbReference>
<protein>
    <submittedName>
        <fullName evidence="1">Uncharacterized protein</fullName>
    </submittedName>
</protein>
<reference evidence="2" key="1">
    <citation type="submission" date="2024-07" db="EMBL/GenBank/DDBJ databases">
        <title>Two chromosome-level genome assemblies of Korean endemic species Abeliophyllum distichum and Forsythia ovata (Oleaceae).</title>
        <authorList>
            <person name="Jang H."/>
        </authorList>
    </citation>
    <scope>NUCLEOTIDE SEQUENCE [LARGE SCALE GENOMIC DNA]</scope>
</reference>
<dbReference type="Proteomes" id="UP001604277">
    <property type="component" value="Unassembled WGS sequence"/>
</dbReference>
<evidence type="ECO:0000313" key="1">
    <source>
        <dbReference type="EMBL" id="KAL2501398.1"/>
    </source>
</evidence>
<evidence type="ECO:0000313" key="2">
    <source>
        <dbReference type="Proteomes" id="UP001604277"/>
    </source>
</evidence>
<accession>A0ABD1SNR0</accession>
<name>A0ABD1SNR0_9LAMI</name>
<gene>
    <name evidence="1" type="ORF">Fot_35246</name>
</gene>
<proteinExistence type="predicted"/>
<comment type="caution">
    <text evidence="1">The sequence shown here is derived from an EMBL/GenBank/DDBJ whole genome shotgun (WGS) entry which is preliminary data.</text>
</comment>
<keyword evidence="2" id="KW-1185">Reference proteome</keyword>
<dbReference type="AlphaFoldDB" id="A0ABD1SNR0"/>